<organism evidence="2 3">
    <name type="scientific">Xenopus laevis</name>
    <name type="common">African clawed frog</name>
    <dbReference type="NCBI Taxonomy" id="8355"/>
    <lineage>
        <taxon>Eukaryota</taxon>
        <taxon>Metazoa</taxon>
        <taxon>Chordata</taxon>
        <taxon>Craniata</taxon>
        <taxon>Vertebrata</taxon>
        <taxon>Euteleostomi</taxon>
        <taxon>Amphibia</taxon>
        <taxon>Batrachia</taxon>
        <taxon>Anura</taxon>
        <taxon>Pipoidea</taxon>
        <taxon>Pipidae</taxon>
        <taxon>Xenopodinae</taxon>
        <taxon>Xenopus</taxon>
        <taxon>Xenopus</taxon>
    </lineage>
</organism>
<accession>A0A8J1M3V1</accession>
<evidence type="ECO:0000313" key="3">
    <source>
        <dbReference type="RefSeq" id="XP_041436374.1"/>
    </source>
</evidence>
<keyword evidence="1" id="KW-0812">Transmembrane</keyword>
<proteinExistence type="predicted"/>
<evidence type="ECO:0000256" key="1">
    <source>
        <dbReference type="SAM" id="Phobius"/>
    </source>
</evidence>
<dbReference type="Proteomes" id="UP000186698">
    <property type="component" value="Chromosome 1S"/>
</dbReference>
<feature type="transmembrane region" description="Helical" evidence="1">
    <location>
        <begin position="20"/>
        <end position="39"/>
    </location>
</feature>
<name>A0A8J1M3V1_XENLA</name>
<keyword evidence="1" id="KW-0472">Membrane</keyword>
<dbReference type="CTD" id="108707216"/>
<reference evidence="3" key="1">
    <citation type="submission" date="2025-08" db="UniProtKB">
        <authorList>
            <consortium name="RefSeq"/>
        </authorList>
    </citation>
    <scope>IDENTIFICATION</scope>
    <source>
        <strain evidence="3">J_2021</strain>
        <tissue evidence="3">Erythrocytes</tissue>
    </source>
</reference>
<keyword evidence="1" id="KW-1133">Transmembrane helix</keyword>
<protein>
    <submittedName>
        <fullName evidence="3">Uncharacterized protein LOC108707216</fullName>
    </submittedName>
</protein>
<dbReference type="KEGG" id="xla:108707216"/>
<gene>
    <name evidence="3" type="primary">LOC108707216</name>
</gene>
<dbReference type="GeneID" id="108707216"/>
<dbReference type="AlphaFoldDB" id="A0A8J1M3V1"/>
<dbReference type="RefSeq" id="XP_041436374.1">
    <property type="nucleotide sequence ID" value="XM_041580440.1"/>
</dbReference>
<evidence type="ECO:0000313" key="2">
    <source>
        <dbReference type="Proteomes" id="UP000186698"/>
    </source>
</evidence>
<sequence>MSLSNTLIYHFQPADGLVSLLHFIGQFFAGYCLLIVLLVQMAKMQSQGCSAMANWPYYTSSSTWDPHGAILTDWRSPEGHLQLSRKVIHKENSEADAFLTPENGCGCHFT</sequence>
<keyword evidence="2" id="KW-1185">Reference proteome</keyword>